<feature type="region of interest" description="Disordered" evidence="1">
    <location>
        <begin position="91"/>
        <end position="116"/>
    </location>
</feature>
<evidence type="ECO:0000313" key="2">
    <source>
        <dbReference type="EMBL" id="MCD7460832.1"/>
    </source>
</evidence>
<evidence type="ECO:0000313" key="3">
    <source>
        <dbReference type="Proteomes" id="UP000823775"/>
    </source>
</evidence>
<accession>A0ABS8SQT6</accession>
<organism evidence="2 3">
    <name type="scientific">Datura stramonium</name>
    <name type="common">Jimsonweed</name>
    <name type="synonym">Common thornapple</name>
    <dbReference type="NCBI Taxonomy" id="4076"/>
    <lineage>
        <taxon>Eukaryota</taxon>
        <taxon>Viridiplantae</taxon>
        <taxon>Streptophyta</taxon>
        <taxon>Embryophyta</taxon>
        <taxon>Tracheophyta</taxon>
        <taxon>Spermatophyta</taxon>
        <taxon>Magnoliopsida</taxon>
        <taxon>eudicotyledons</taxon>
        <taxon>Gunneridae</taxon>
        <taxon>Pentapetalae</taxon>
        <taxon>asterids</taxon>
        <taxon>lamiids</taxon>
        <taxon>Solanales</taxon>
        <taxon>Solanaceae</taxon>
        <taxon>Solanoideae</taxon>
        <taxon>Datureae</taxon>
        <taxon>Datura</taxon>
    </lineage>
</organism>
<reference evidence="2 3" key="1">
    <citation type="journal article" date="2021" name="BMC Genomics">
        <title>Datura genome reveals duplications of psychoactive alkaloid biosynthetic genes and high mutation rate following tissue culture.</title>
        <authorList>
            <person name="Rajewski A."/>
            <person name="Carter-House D."/>
            <person name="Stajich J."/>
            <person name="Litt A."/>
        </authorList>
    </citation>
    <scope>NUCLEOTIDE SEQUENCE [LARGE SCALE GENOMIC DNA]</scope>
    <source>
        <strain evidence="2">AR-01</strain>
    </source>
</reference>
<dbReference type="Proteomes" id="UP000823775">
    <property type="component" value="Unassembled WGS sequence"/>
</dbReference>
<protein>
    <submittedName>
        <fullName evidence="2">Uncharacterized protein</fullName>
    </submittedName>
</protein>
<sequence>MCNGGGRRGRRVDDVQLLVSARKGDREERDTNLKKDKRRDGDVWMLWWSGGKQRLRLLLWNGKWEIEVEKNERKREEEAAADGVFLVVSDGPRRRDEKGEKREGAAAGRRIWKNGK</sequence>
<dbReference type="EMBL" id="JACEIK010000680">
    <property type="protein sequence ID" value="MCD7460832.1"/>
    <property type="molecule type" value="Genomic_DNA"/>
</dbReference>
<proteinExistence type="predicted"/>
<feature type="compositionally biased region" description="Basic and acidic residues" evidence="1">
    <location>
        <begin position="91"/>
        <end position="104"/>
    </location>
</feature>
<evidence type="ECO:0000256" key="1">
    <source>
        <dbReference type="SAM" id="MobiDB-lite"/>
    </source>
</evidence>
<gene>
    <name evidence="2" type="ORF">HAX54_044549</name>
</gene>
<name>A0ABS8SQT6_DATST</name>
<comment type="caution">
    <text evidence="2">The sequence shown here is derived from an EMBL/GenBank/DDBJ whole genome shotgun (WGS) entry which is preliminary data.</text>
</comment>
<keyword evidence="3" id="KW-1185">Reference proteome</keyword>